<sequence length="322" mass="35748">MRFRINHVTRYEYAEPVSLCHSIAHLKPPQTARQRCLSSQIRVDPWPAVHREHEDFFGNRVSYFSIQQAHDALEVRAQSEVEVVAPTLPQPEATQPWERIVDRLHDRYDEPMTDLRIFTLSSPLVPPDPDALAYAAESFSPGRPILEATVELMGRIFRDFVYDPTSTTIATPLAEVMEQRKGVCQDFAHVAIAGLRGLGLASRYVSGYLETLPPPGQVKLQGADASHAWFSVLIPNLGWIDFDPTNDQIPGEQHITTAVGRDFQDVTPLRGIFYGGGTHELRVAVDVNRVEPAVSEVADVGEAPDPAPRPPTSALPPQPQGR</sequence>
<keyword evidence="4" id="KW-1185">Reference proteome</keyword>
<evidence type="ECO:0000313" key="3">
    <source>
        <dbReference type="EMBL" id="EGV16597.1"/>
    </source>
</evidence>
<evidence type="ECO:0000313" key="4">
    <source>
        <dbReference type="Proteomes" id="UP000005459"/>
    </source>
</evidence>
<feature type="region of interest" description="Disordered" evidence="1">
    <location>
        <begin position="296"/>
        <end position="322"/>
    </location>
</feature>
<name>F9UGX7_9GAMM</name>
<proteinExistence type="predicted"/>
<dbReference type="EMBL" id="AFWV01000016">
    <property type="protein sequence ID" value="EGV16597.1"/>
    <property type="molecule type" value="Genomic_DNA"/>
</dbReference>
<evidence type="ECO:0000259" key="2">
    <source>
        <dbReference type="SMART" id="SM00460"/>
    </source>
</evidence>
<dbReference type="Proteomes" id="UP000005459">
    <property type="component" value="Unassembled WGS sequence"/>
</dbReference>
<feature type="domain" description="Transglutaminase-like" evidence="2">
    <location>
        <begin position="176"/>
        <end position="246"/>
    </location>
</feature>
<dbReference type="STRING" id="768671.ThimaDRAFT_4180"/>
<dbReference type="InterPro" id="IPR002931">
    <property type="entry name" value="Transglutaminase-like"/>
</dbReference>
<evidence type="ECO:0000256" key="1">
    <source>
        <dbReference type="SAM" id="MobiDB-lite"/>
    </source>
</evidence>
<accession>F9UGX7</accession>
<dbReference type="RefSeq" id="WP_007195052.1">
    <property type="nucleotide sequence ID" value="NZ_AFWV01000016.1"/>
</dbReference>
<dbReference type="Pfam" id="PF01841">
    <property type="entry name" value="Transglut_core"/>
    <property type="match status" value="1"/>
</dbReference>
<dbReference type="AlphaFoldDB" id="F9UGX7"/>
<dbReference type="SMART" id="SM00460">
    <property type="entry name" value="TGc"/>
    <property type="match status" value="1"/>
</dbReference>
<dbReference type="InterPro" id="IPR038765">
    <property type="entry name" value="Papain-like_cys_pep_sf"/>
</dbReference>
<dbReference type="Pfam" id="PF08379">
    <property type="entry name" value="Bact_transglu_N"/>
    <property type="match status" value="1"/>
</dbReference>
<gene>
    <name evidence="3" type="ORF">ThimaDRAFT_4180</name>
</gene>
<reference evidence="3 4" key="1">
    <citation type="submission" date="2011-06" db="EMBL/GenBank/DDBJ databases">
        <title>The draft genome of Thiocapsa marina 5811.</title>
        <authorList>
            <consortium name="US DOE Joint Genome Institute (JGI-PGF)"/>
            <person name="Lucas S."/>
            <person name="Han J."/>
            <person name="Cheng J.-F."/>
            <person name="Goodwin L."/>
            <person name="Pitluck S."/>
            <person name="Peters L."/>
            <person name="Land M.L."/>
            <person name="Hauser L."/>
            <person name="Vogl K."/>
            <person name="Liu Z."/>
            <person name="Imhoff J."/>
            <person name="Thiel V."/>
            <person name="Frigaard N.-U."/>
            <person name="Bryant D."/>
            <person name="Woyke T.J."/>
        </authorList>
    </citation>
    <scope>NUCLEOTIDE SEQUENCE [LARGE SCALE GENOMIC DNA]</scope>
    <source>
        <strain evidence="3 4">5811</strain>
    </source>
</reference>
<dbReference type="PANTHER" id="PTHR33490">
    <property type="entry name" value="BLR5614 PROTEIN-RELATED"/>
    <property type="match status" value="1"/>
</dbReference>
<dbReference type="eggNOG" id="COG1305">
    <property type="taxonomic scope" value="Bacteria"/>
</dbReference>
<feature type="compositionally biased region" description="Pro residues" evidence="1">
    <location>
        <begin position="305"/>
        <end position="322"/>
    </location>
</feature>
<dbReference type="PANTHER" id="PTHR33490:SF7">
    <property type="entry name" value="BLR2979 PROTEIN"/>
    <property type="match status" value="1"/>
</dbReference>
<protein>
    <submittedName>
        <fullName evidence="3">Transglutaminase domain protein</fullName>
    </submittedName>
</protein>
<organism evidence="3 4">
    <name type="scientific">Thiocapsa marina 5811</name>
    <dbReference type="NCBI Taxonomy" id="768671"/>
    <lineage>
        <taxon>Bacteria</taxon>
        <taxon>Pseudomonadati</taxon>
        <taxon>Pseudomonadota</taxon>
        <taxon>Gammaproteobacteria</taxon>
        <taxon>Chromatiales</taxon>
        <taxon>Chromatiaceae</taxon>
        <taxon>Thiocapsa</taxon>
    </lineage>
</organism>
<dbReference type="OrthoDB" id="9804872at2"/>
<dbReference type="InterPro" id="IPR013589">
    <property type="entry name" value="Bac_transglu_N"/>
</dbReference>
<dbReference type="Gene3D" id="3.10.620.30">
    <property type="match status" value="1"/>
</dbReference>
<dbReference type="SUPFAM" id="SSF54001">
    <property type="entry name" value="Cysteine proteinases"/>
    <property type="match status" value="1"/>
</dbReference>
<dbReference type="PATRIC" id="fig|768671.3.peg.4414"/>